<comment type="caution">
    <text evidence="1">The sequence shown here is derived from an EMBL/GenBank/DDBJ whole genome shotgun (WGS) entry which is preliminary data.</text>
</comment>
<proteinExistence type="predicted"/>
<sequence length="111" mass="12553">MKVSETNLTNPAGAGLVEGVWDDSRLRAVHICLYAAIAFHCVKASQNQIQISRRRLMRYARIKSIATYHSCIRDLARFGHIDYHPSFHPLRASRIVLSGQGQKNLNKKDHG</sequence>
<evidence type="ECO:0000313" key="1">
    <source>
        <dbReference type="EMBL" id="MBE9465510.1"/>
    </source>
</evidence>
<name>A0ABR9WJ39_9BACT</name>
<organism evidence="1 2">
    <name type="scientific">Dyadobacter subterraneus</name>
    <dbReference type="NCBI Taxonomy" id="2773304"/>
    <lineage>
        <taxon>Bacteria</taxon>
        <taxon>Pseudomonadati</taxon>
        <taxon>Bacteroidota</taxon>
        <taxon>Cytophagia</taxon>
        <taxon>Cytophagales</taxon>
        <taxon>Spirosomataceae</taxon>
        <taxon>Dyadobacter</taxon>
    </lineage>
</organism>
<accession>A0ABR9WJ39</accession>
<dbReference type="Proteomes" id="UP000634134">
    <property type="component" value="Unassembled WGS sequence"/>
</dbReference>
<gene>
    <name evidence="1" type="ORF">IEE83_26810</name>
</gene>
<keyword evidence="2" id="KW-1185">Reference proteome</keyword>
<dbReference type="EMBL" id="JACYGY010000002">
    <property type="protein sequence ID" value="MBE9465510.1"/>
    <property type="molecule type" value="Genomic_DNA"/>
</dbReference>
<reference evidence="2" key="1">
    <citation type="submission" date="2023-07" db="EMBL/GenBank/DDBJ databases">
        <title>Dyadobacter sp. nov 'subterranea' isolated from contaminted grondwater.</title>
        <authorList>
            <person name="Szabo I."/>
            <person name="Al-Omari J."/>
            <person name="Szerdahelyi S.G."/>
            <person name="Rado J."/>
        </authorList>
    </citation>
    <scope>NUCLEOTIDE SEQUENCE [LARGE SCALE GENOMIC DNA]</scope>
    <source>
        <strain evidence="2">UP-52</strain>
    </source>
</reference>
<dbReference type="RefSeq" id="WP_194123817.1">
    <property type="nucleotide sequence ID" value="NZ_JACYGY010000002.1"/>
</dbReference>
<protein>
    <submittedName>
        <fullName evidence="1">Uncharacterized protein</fullName>
    </submittedName>
</protein>
<evidence type="ECO:0000313" key="2">
    <source>
        <dbReference type="Proteomes" id="UP000634134"/>
    </source>
</evidence>